<evidence type="ECO:0000259" key="6">
    <source>
        <dbReference type="Pfam" id="PF01782"/>
    </source>
</evidence>
<dbReference type="RefSeq" id="WP_006296004.1">
    <property type="nucleotide sequence ID" value="NZ_AEGR01000001.1"/>
</dbReference>
<dbReference type="InterPro" id="IPR002676">
    <property type="entry name" value="RimM_N"/>
</dbReference>
<comment type="similarity">
    <text evidence="5">Belongs to the RimM family.</text>
</comment>
<dbReference type="HAMAP" id="MF_00014">
    <property type="entry name" value="Ribosome_mat_RimM"/>
    <property type="match status" value="1"/>
</dbReference>
<evidence type="ECO:0000256" key="4">
    <source>
        <dbReference type="ARBA" id="ARBA00023186"/>
    </source>
</evidence>
<keyword evidence="1 5" id="KW-0963">Cytoplasm</keyword>
<dbReference type="InterPro" id="IPR011961">
    <property type="entry name" value="RimM"/>
</dbReference>
<dbReference type="Proteomes" id="UP000016368">
    <property type="component" value="Unassembled WGS sequence"/>
</dbReference>
<comment type="function">
    <text evidence="5">An accessory protein needed during the final step in the assembly of 30S ribosomal subunit, possibly for assembly of the head region. Essential for efficient processing of 16S rRNA. May be needed both before and after RbfA during the maturation of 16S rRNA. It has affinity for free ribosomal 30S subunits but not for 70S ribosomes.</text>
</comment>
<dbReference type="GO" id="GO:0006364">
    <property type="term" value="P:rRNA processing"/>
    <property type="evidence" value="ECO:0007669"/>
    <property type="project" value="UniProtKB-UniRule"/>
</dbReference>
<keyword evidence="2 5" id="KW-0690">Ribosome biogenesis</keyword>
<dbReference type="GO" id="GO:0005840">
    <property type="term" value="C:ribosome"/>
    <property type="evidence" value="ECO:0007669"/>
    <property type="project" value="InterPro"/>
</dbReference>
<feature type="domain" description="RimM N-terminal" evidence="6">
    <location>
        <begin position="22"/>
        <end position="109"/>
    </location>
</feature>
<dbReference type="InterPro" id="IPR056792">
    <property type="entry name" value="PRC_RimM"/>
</dbReference>
<dbReference type="SUPFAM" id="SSF50447">
    <property type="entry name" value="Translation proteins"/>
    <property type="match status" value="1"/>
</dbReference>
<dbReference type="PANTHER" id="PTHR33692:SF1">
    <property type="entry name" value="RIBOSOME MATURATION FACTOR RIMM"/>
    <property type="match status" value="1"/>
</dbReference>
<dbReference type="Gene3D" id="2.30.30.240">
    <property type="entry name" value="PRC-barrel domain"/>
    <property type="match status" value="1"/>
</dbReference>
<gene>
    <name evidence="5 8" type="primary">rimM</name>
    <name evidence="8" type="ORF">HGR_00170</name>
</gene>
<reference evidence="8 9" key="1">
    <citation type="journal article" date="2011" name="EMBO J.">
        <title>Structural diversity of bacterial flagellar motors.</title>
        <authorList>
            <person name="Chen S."/>
            <person name="Beeby M."/>
            <person name="Murphy G.E."/>
            <person name="Leadbetter J.R."/>
            <person name="Hendrixson D.R."/>
            <person name="Briegel A."/>
            <person name="Li Z."/>
            <person name="Shi J."/>
            <person name="Tocheva E.I."/>
            <person name="Muller A."/>
            <person name="Dobro M.J."/>
            <person name="Jensen G.J."/>
        </authorList>
    </citation>
    <scope>NUCLEOTIDE SEQUENCE [LARGE SCALE GENOMIC DNA]</scope>
    <source>
        <strain evidence="8 9">ATCC 19624</strain>
    </source>
</reference>
<protein>
    <recommendedName>
        <fullName evidence="5">Ribosome maturation factor RimM</fullName>
    </recommendedName>
</protein>
<dbReference type="GO" id="GO:0043022">
    <property type="term" value="F:ribosome binding"/>
    <property type="evidence" value="ECO:0007669"/>
    <property type="project" value="InterPro"/>
</dbReference>
<dbReference type="Pfam" id="PF01782">
    <property type="entry name" value="RimM"/>
    <property type="match status" value="1"/>
</dbReference>
<dbReference type="GO" id="GO:0042274">
    <property type="term" value="P:ribosomal small subunit biogenesis"/>
    <property type="evidence" value="ECO:0007669"/>
    <property type="project" value="UniProtKB-UniRule"/>
</dbReference>
<comment type="subunit">
    <text evidence="5">Binds ribosomal protein uS19.</text>
</comment>
<keyword evidence="4 5" id="KW-0143">Chaperone</keyword>
<evidence type="ECO:0000259" key="7">
    <source>
        <dbReference type="Pfam" id="PF24986"/>
    </source>
</evidence>
<dbReference type="Gene3D" id="2.40.30.60">
    <property type="entry name" value="RimM"/>
    <property type="match status" value="1"/>
</dbReference>
<dbReference type="EMBL" id="AEGR01000001">
    <property type="protein sequence ID" value="EGI78608.1"/>
    <property type="molecule type" value="Genomic_DNA"/>
</dbReference>
<dbReference type="PANTHER" id="PTHR33692">
    <property type="entry name" value="RIBOSOME MATURATION FACTOR RIMM"/>
    <property type="match status" value="1"/>
</dbReference>
<comment type="subcellular location">
    <subcellularLocation>
        <location evidence="5">Cytoplasm</location>
    </subcellularLocation>
</comment>
<dbReference type="eggNOG" id="COG0806">
    <property type="taxonomic scope" value="Bacteria"/>
</dbReference>
<dbReference type="OrthoDB" id="9783509at2"/>
<dbReference type="InterPro" id="IPR036976">
    <property type="entry name" value="RimM_N_sf"/>
</dbReference>
<keyword evidence="3 5" id="KW-0698">rRNA processing</keyword>
<dbReference type="InterPro" id="IPR011033">
    <property type="entry name" value="PRC_barrel-like_sf"/>
</dbReference>
<dbReference type="STRING" id="887062.HGR_00170"/>
<sequence>MTPGHPLLALEPAELPADAIEVGRILDAWGIKGWFKVLPYSASPEALFTSKRWFLMPSEKGAKTFDGVVRLAVKEAKEHSDSVVATAHEVTDRSAAEALRGARIFVSRSSFPTPNQDEYYWVDLLGLDVVNRESVLLGQVRDLQSTGPQTVLVIAYDGPDGKPAERMIPFVSAYVDGVDLAARRISVDWQPDY</sequence>
<evidence type="ECO:0000313" key="8">
    <source>
        <dbReference type="EMBL" id="EGI78608.1"/>
    </source>
</evidence>
<dbReference type="SUPFAM" id="SSF50346">
    <property type="entry name" value="PRC-barrel domain"/>
    <property type="match status" value="1"/>
</dbReference>
<dbReference type="InterPro" id="IPR009000">
    <property type="entry name" value="Transl_B-barrel_sf"/>
</dbReference>
<feature type="domain" description="Ribosome maturation factor RimM PRC barrel" evidence="7">
    <location>
        <begin position="121"/>
        <end position="192"/>
    </location>
</feature>
<evidence type="ECO:0000256" key="2">
    <source>
        <dbReference type="ARBA" id="ARBA00022517"/>
    </source>
</evidence>
<keyword evidence="9" id="KW-1185">Reference proteome</keyword>
<dbReference type="AlphaFoldDB" id="F3KNP2"/>
<organism evidence="8 9">
    <name type="scientific">Hylemonella gracilis ATCC 19624</name>
    <dbReference type="NCBI Taxonomy" id="887062"/>
    <lineage>
        <taxon>Bacteria</taxon>
        <taxon>Pseudomonadati</taxon>
        <taxon>Pseudomonadota</taxon>
        <taxon>Betaproteobacteria</taxon>
        <taxon>Burkholderiales</taxon>
        <taxon>Comamonadaceae</taxon>
        <taxon>Hylemonella</taxon>
    </lineage>
</organism>
<evidence type="ECO:0000256" key="1">
    <source>
        <dbReference type="ARBA" id="ARBA00022490"/>
    </source>
</evidence>
<dbReference type="GO" id="GO:0005737">
    <property type="term" value="C:cytoplasm"/>
    <property type="evidence" value="ECO:0007669"/>
    <property type="project" value="UniProtKB-SubCell"/>
</dbReference>
<dbReference type="Pfam" id="PF24986">
    <property type="entry name" value="PRC_RimM"/>
    <property type="match status" value="1"/>
</dbReference>
<accession>F3KNP2</accession>
<dbReference type="NCBIfam" id="TIGR02273">
    <property type="entry name" value="16S_RimM"/>
    <property type="match status" value="1"/>
</dbReference>
<evidence type="ECO:0000313" key="9">
    <source>
        <dbReference type="Proteomes" id="UP000016368"/>
    </source>
</evidence>
<evidence type="ECO:0000256" key="3">
    <source>
        <dbReference type="ARBA" id="ARBA00022552"/>
    </source>
</evidence>
<proteinExistence type="inferred from homology"/>
<comment type="caution">
    <text evidence="8">The sequence shown here is derived from an EMBL/GenBank/DDBJ whole genome shotgun (WGS) entry which is preliminary data.</text>
</comment>
<evidence type="ECO:0000256" key="5">
    <source>
        <dbReference type="HAMAP-Rule" id="MF_00014"/>
    </source>
</evidence>
<comment type="domain">
    <text evidence="5">The PRC barrel domain binds ribosomal protein uS19.</text>
</comment>
<name>F3KNP2_9BURK</name>